<evidence type="ECO:0000256" key="3">
    <source>
        <dbReference type="ARBA" id="ARBA00022614"/>
    </source>
</evidence>
<evidence type="ECO:0000313" key="9">
    <source>
        <dbReference type="EMBL" id="KAF5895581.1"/>
    </source>
</evidence>
<comment type="caution">
    <text evidence="9">The sequence shown here is derived from an EMBL/GenBank/DDBJ whole genome shotgun (WGS) entry which is preliminary data.</text>
</comment>
<dbReference type="InterPro" id="IPR007111">
    <property type="entry name" value="NACHT_NTPase"/>
</dbReference>
<keyword evidence="6" id="KW-0067">ATP-binding</keyword>
<dbReference type="InterPro" id="IPR032675">
    <property type="entry name" value="LRR_dom_sf"/>
</dbReference>
<dbReference type="PROSITE" id="PS50837">
    <property type="entry name" value="NACHT"/>
    <property type="match status" value="1"/>
</dbReference>
<dbReference type="SMART" id="SM00368">
    <property type="entry name" value="LRR_RI"/>
    <property type="match status" value="3"/>
</dbReference>
<keyword evidence="4" id="KW-0677">Repeat</keyword>
<evidence type="ECO:0000256" key="2">
    <source>
        <dbReference type="ARBA" id="ARBA00022490"/>
    </source>
</evidence>
<feature type="compositionally biased region" description="Basic residues" evidence="7">
    <location>
        <begin position="387"/>
        <end position="396"/>
    </location>
</feature>
<feature type="domain" description="NACHT" evidence="8">
    <location>
        <begin position="631"/>
        <end position="764"/>
    </location>
</feature>
<dbReference type="InterPro" id="IPR041075">
    <property type="entry name" value="NOD1/2_WH"/>
</dbReference>
<dbReference type="Gene3D" id="3.80.10.10">
    <property type="entry name" value="Ribonuclease Inhibitor"/>
    <property type="match status" value="1"/>
</dbReference>
<dbReference type="GO" id="GO:0005737">
    <property type="term" value="C:cytoplasm"/>
    <property type="evidence" value="ECO:0007669"/>
    <property type="project" value="UniProtKB-SubCell"/>
</dbReference>
<keyword evidence="5" id="KW-0547">Nucleotide-binding</keyword>
<dbReference type="Pfam" id="PF13516">
    <property type="entry name" value="LRR_6"/>
    <property type="match status" value="2"/>
</dbReference>
<keyword evidence="10" id="KW-1185">Reference proteome</keyword>
<dbReference type="InterPro" id="IPR051261">
    <property type="entry name" value="NLR"/>
</dbReference>
<name>A0A8J4TZX7_CLAMG</name>
<dbReference type="OrthoDB" id="120976at2759"/>
<sequence length="1254" mass="142567">SAFTPGLHAFKNTHHKPVKMSSPNDDDEDEGYQKEPPDLPAPSAVSMRSGRSMGAPIMFQQEKKEKYQKERTDSAAPSAVSMRSGRSMGVNIVFQQEQKERDEHGLSYLSMVPDADSQSQHLRPDSTASNVRVMEHHNDTRGRHLFQEFKETHHRPVKMSSPNEDDDKYERYQNKRSQCPAPSNVSMRSDKSMNATIMFQQADKERYQKERSHAPVPSIVSMRSDKSMNATIMFQQTDKERDKHAMTNTSMGLKADFQDQHVQPEYTSCGVRAMENREQQSCIRGLRLFLEQTHHRPVKMSSPNEDERPAWHIKFVYGAGCCFPGQGLLLNSITSGKHITLWKMSSPDNEEDESLIKEKSLESPDSSTTSRKRKSVDDPFEQGETSKRKKYQKKRSGTLEPSMVSMKSEWSMGMPINFQQEGKEGLIKEKGSELPESSTMSRKKKSVDDPFEQGETFKKKKYQKERAGSPECSILSMKSDRSMGIPIKFQEEEKERDKRGKFSPPEEQMETEHQPISTAYPAGNIRMMEDKEHQSSTGELDPEWTKNFKSILQSKFKTITEGIAMYGMFPFLNEIYTELYITSDCGCGHINEEHEVRCIETEFMRQYETTEESINCNEIFKSLPGDQKLIKTVLTEGIAGIGKTVSVQKFVLDWAEGKANQDFDLIFPLNFRKLNFKKEESLNLLELLHCFFPKIKELKADYHCYKILFIFDGLDESRFSLDFQNNKMLTDLSESASVDVLLTNLIKGNLLPSAFLWITSRPAASSQIPPVYIDRVTEIRGFNNPQKDEYFRKRISDQTLANKIITHLKSSRSLYIMCHMPFFCWITANVLEEMFSEAGTGDVPKTLTQMFTHFLILQIKRGSQKYKGHEIDTRQIADIVLKLAKLAFQQLEKGNPIFYEEDITECGIDVTEVTVYSGVCTQIFIEEDTSHLGKVYSFVHLSVQEHLAAVYAFLSCVNGNLSEQQTPAIFGLSTRATLLNLQIAAVVKASQSKNGHLDLFLRFLMGLSLESNSVLLQDLLTETGRRYLREHAADTYKEIISYIKEKVGKNLDICQSINLFHCLNELNDQSLVQEVQVFLSKTKDNRLSGVRLTAAQWSAVVFLLTNSEEELKEFHLQKYAASEECLRKLSPVVTLSRKAVLCDCNLTKKSGVILAKTLSSKCSCLSELDVSFNILEDSGVKALSAGLKSPHCKLEILRLCKCNITEEGCVALAEALKSNSHLRELDLRNNDLGEHGVKLLSDIKENKKCTLKTL</sequence>
<feature type="region of interest" description="Disordered" evidence="7">
    <location>
        <begin position="347"/>
        <end position="403"/>
    </location>
</feature>
<evidence type="ECO:0000313" key="10">
    <source>
        <dbReference type="Proteomes" id="UP000727407"/>
    </source>
</evidence>
<feature type="non-terminal residue" evidence="9">
    <location>
        <position position="1"/>
    </location>
</feature>
<dbReference type="SUPFAM" id="SSF52047">
    <property type="entry name" value="RNI-like"/>
    <property type="match status" value="1"/>
</dbReference>
<dbReference type="FunFam" id="3.40.50.300:FF:000210">
    <property type="entry name" value="Si:dkey-16p6.1"/>
    <property type="match status" value="1"/>
</dbReference>
<feature type="compositionally biased region" description="Basic and acidic residues" evidence="7">
    <location>
        <begin position="489"/>
        <end position="500"/>
    </location>
</feature>
<accession>A0A8J4TZX7</accession>
<feature type="region of interest" description="Disordered" evidence="7">
    <location>
        <begin position="489"/>
        <end position="513"/>
    </location>
</feature>
<feature type="region of interest" description="Disordered" evidence="7">
    <location>
        <begin position="1"/>
        <end position="83"/>
    </location>
</feature>
<dbReference type="Pfam" id="PF05729">
    <property type="entry name" value="NACHT"/>
    <property type="match status" value="1"/>
</dbReference>
<keyword evidence="2" id="KW-0963">Cytoplasm</keyword>
<evidence type="ECO:0000256" key="7">
    <source>
        <dbReference type="SAM" id="MobiDB-lite"/>
    </source>
</evidence>
<dbReference type="Pfam" id="PF17776">
    <property type="entry name" value="NLRC4_HD2"/>
    <property type="match status" value="1"/>
</dbReference>
<dbReference type="InterPro" id="IPR001611">
    <property type="entry name" value="Leu-rich_rpt"/>
</dbReference>
<dbReference type="Pfam" id="PF17779">
    <property type="entry name" value="WHD_NOD2"/>
    <property type="match status" value="1"/>
</dbReference>
<dbReference type="Gene3D" id="3.40.50.300">
    <property type="entry name" value="P-loop containing nucleotide triphosphate hydrolases"/>
    <property type="match status" value="1"/>
</dbReference>
<protein>
    <submittedName>
        <fullName evidence="9">Protein NLRC3-like isoform X1</fullName>
    </submittedName>
</protein>
<dbReference type="Pfam" id="PF14484">
    <property type="entry name" value="FISNA"/>
    <property type="match status" value="1"/>
</dbReference>
<evidence type="ECO:0000256" key="6">
    <source>
        <dbReference type="ARBA" id="ARBA00022840"/>
    </source>
</evidence>
<dbReference type="PANTHER" id="PTHR24106">
    <property type="entry name" value="NACHT, LRR AND CARD DOMAINS-CONTAINING"/>
    <property type="match status" value="1"/>
</dbReference>
<feature type="region of interest" description="Disordered" evidence="7">
    <location>
        <begin position="431"/>
        <end position="470"/>
    </location>
</feature>
<dbReference type="InterPro" id="IPR041267">
    <property type="entry name" value="NLRP_HD2"/>
</dbReference>
<reference evidence="9" key="1">
    <citation type="submission" date="2020-07" db="EMBL/GenBank/DDBJ databases">
        <title>Clarias magur genome sequencing, assembly and annotation.</title>
        <authorList>
            <person name="Kushwaha B."/>
            <person name="Kumar R."/>
            <person name="Das P."/>
            <person name="Joshi C.G."/>
            <person name="Kumar D."/>
            <person name="Nagpure N.S."/>
            <person name="Pandey M."/>
            <person name="Agarwal S."/>
            <person name="Srivastava S."/>
            <person name="Singh M."/>
            <person name="Sahoo L."/>
            <person name="Jayasankar P."/>
            <person name="Meher P.K."/>
            <person name="Koringa P.G."/>
            <person name="Iquebal M.A."/>
            <person name="Das S.P."/>
            <person name="Bit A."/>
            <person name="Patnaik S."/>
            <person name="Patel N."/>
            <person name="Shah T.M."/>
            <person name="Hinsu A."/>
            <person name="Jena J.K."/>
        </authorList>
    </citation>
    <scope>NUCLEOTIDE SEQUENCE</scope>
    <source>
        <strain evidence="9">CIFAMagur01</strain>
        <tissue evidence="9">Testis</tissue>
    </source>
</reference>
<dbReference type="InterPro" id="IPR029495">
    <property type="entry name" value="NACHT-assoc"/>
</dbReference>
<evidence type="ECO:0000256" key="1">
    <source>
        <dbReference type="ARBA" id="ARBA00004496"/>
    </source>
</evidence>
<dbReference type="AlphaFoldDB" id="A0A8J4TZX7"/>
<comment type="subcellular location">
    <subcellularLocation>
        <location evidence="1">Cytoplasm</location>
    </subcellularLocation>
</comment>
<evidence type="ECO:0000256" key="4">
    <source>
        <dbReference type="ARBA" id="ARBA00022737"/>
    </source>
</evidence>
<dbReference type="GO" id="GO:0005524">
    <property type="term" value="F:ATP binding"/>
    <property type="evidence" value="ECO:0007669"/>
    <property type="project" value="UniProtKB-KW"/>
</dbReference>
<evidence type="ECO:0000256" key="5">
    <source>
        <dbReference type="ARBA" id="ARBA00022741"/>
    </source>
</evidence>
<gene>
    <name evidence="9" type="ORF">DAT39_014701</name>
</gene>
<dbReference type="EMBL" id="QNUK01000316">
    <property type="protein sequence ID" value="KAF5895581.1"/>
    <property type="molecule type" value="Genomic_DNA"/>
</dbReference>
<dbReference type="SMART" id="SM01288">
    <property type="entry name" value="FISNA"/>
    <property type="match status" value="1"/>
</dbReference>
<keyword evidence="3" id="KW-0433">Leucine-rich repeat</keyword>
<feature type="non-terminal residue" evidence="9">
    <location>
        <position position="1254"/>
    </location>
</feature>
<evidence type="ECO:0000259" key="8">
    <source>
        <dbReference type="PROSITE" id="PS50837"/>
    </source>
</evidence>
<dbReference type="InterPro" id="IPR027417">
    <property type="entry name" value="P-loop_NTPase"/>
</dbReference>
<proteinExistence type="predicted"/>
<dbReference type="Proteomes" id="UP000727407">
    <property type="component" value="Unassembled WGS sequence"/>
</dbReference>
<feature type="compositionally biased region" description="Basic and acidic residues" evidence="7">
    <location>
        <begin position="61"/>
        <end position="73"/>
    </location>
</feature>
<organism evidence="9 10">
    <name type="scientific">Clarias magur</name>
    <name type="common">Asian catfish</name>
    <name type="synonym">Macropteronotus magur</name>
    <dbReference type="NCBI Taxonomy" id="1594786"/>
    <lineage>
        <taxon>Eukaryota</taxon>
        <taxon>Metazoa</taxon>
        <taxon>Chordata</taxon>
        <taxon>Craniata</taxon>
        <taxon>Vertebrata</taxon>
        <taxon>Euteleostomi</taxon>
        <taxon>Actinopterygii</taxon>
        <taxon>Neopterygii</taxon>
        <taxon>Teleostei</taxon>
        <taxon>Ostariophysi</taxon>
        <taxon>Siluriformes</taxon>
        <taxon>Clariidae</taxon>
        <taxon>Clarias</taxon>
    </lineage>
</organism>